<accession>A0A6J7ZWR9</accession>
<gene>
    <name evidence="9" type="ORF">MCOR_861</name>
</gene>
<keyword evidence="4 8" id="KW-0812">Transmembrane</keyword>
<dbReference type="InterPro" id="IPR009716">
    <property type="entry name" value="Ferroportin-1"/>
</dbReference>
<dbReference type="Proteomes" id="UP000507470">
    <property type="component" value="Unassembled WGS sequence"/>
</dbReference>
<feature type="transmembrane region" description="Helical" evidence="8">
    <location>
        <begin position="366"/>
        <end position="387"/>
    </location>
</feature>
<sequence length="713" mass="79119">MGHPTITLKTRLFVYISHFLSAWGDRMWQFGIGLFLIELEPDSLQLVAIYGFISGAMTLLLSTVIGDWVDRTARLKAARLSLATQNIFVAICAGVVFVVHKYLNEIKAEWDDEWLLTLCFAIIILLGICADLASVANTIVIERDWVVELCQHDTDLLGSMTATLRSIDLTTKLAAPIVTGQVIYFLHIGWGGVFIASWNVVSLFVEYNMIKKVYDQIPSLADQKFKEGLDSAEETTDETSPLIGNDSSKAVKYNQDDKSVTIDDGKSEYTHGSNEKQNGGPSKEKDVGIDIEDELPTKNKAEDKKPKSWCYTIFYSFIVLYKGWWIFMSYKVAFAGLGLATLYMTVLGFDNITVGYAYSQGISESLLGIFMAVGSLFGITGTFAYPLFRKHLGLKSTGLTGMVFQITCLSACVVSIFLPGSPFDLLHRLNDDDSSIINGTDASTTIIPISASTELFTLNTSVSDPTTTIFQNTTRAAENDSDEPDSYLSIGFFLGGLIVARFGLWIADLSITQLFLQTVKEKERGLVSGVQNSLNQLMDMLKALMVILAPYPEEFGLLTILSFAFTCGYESVMLINLRNLVLISENENTQHNYITSVHTETIISVLVENVKDGPEGFLVFKVKLLDQPLRGNLDGIGGLPNKDDKNKDVELNLYMPVPDQMCHSDIVLFERHKYVLSVDKEDKYLVLNLCNFAEELGNISKTQREVIGKGCPR</sequence>
<organism evidence="9 10">
    <name type="scientific">Mytilus coruscus</name>
    <name type="common">Sea mussel</name>
    <dbReference type="NCBI Taxonomy" id="42192"/>
    <lineage>
        <taxon>Eukaryota</taxon>
        <taxon>Metazoa</taxon>
        <taxon>Spiralia</taxon>
        <taxon>Lophotrochozoa</taxon>
        <taxon>Mollusca</taxon>
        <taxon>Bivalvia</taxon>
        <taxon>Autobranchia</taxon>
        <taxon>Pteriomorphia</taxon>
        <taxon>Mytilida</taxon>
        <taxon>Mytiloidea</taxon>
        <taxon>Mytilidae</taxon>
        <taxon>Mytilinae</taxon>
        <taxon>Mytilus</taxon>
    </lineage>
</organism>
<dbReference type="OrthoDB" id="648861at2759"/>
<reference evidence="9 10" key="1">
    <citation type="submission" date="2020-06" db="EMBL/GenBank/DDBJ databases">
        <authorList>
            <person name="Li R."/>
            <person name="Bekaert M."/>
        </authorList>
    </citation>
    <scope>NUCLEOTIDE SEQUENCE [LARGE SCALE GENOMIC DNA]</scope>
    <source>
        <strain evidence="10">wild</strain>
    </source>
</reference>
<dbReference type="SUPFAM" id="SSF103473">
    <property type="entry name" value="MFS general substrate transporter"/>
    <property type="match status" value="1"/>
</dbReference>
<evidence type="ECO:0000256" key="3">
    <source>
        <dbReference type="ARBA" id="ARBA00022448"/>
    </source>
</evidence>
<dbReference type="GO" id="GO:0005381">
    <property type="term" value="F:iron ion transmembrane transporter activity"/>
    <property type="evidence" value="ECO:0007669"/>
    <property type="project" value="InterPro"/>
</dbReference>
<feature type="transmembrane region" description="Helical" evidence="8">
    <location>
        <begin position="49"/>
        <end position="69"/>
    </location>
</feature>
<evidence type="ECO:0000256" key="8">
    <source>
        <dbReference type="SAM" id="Phobius"/>
    </source>
</evidence>
<feature type="transmembrane region" description="Helical" evidence="8">
    <location>
        <begin position="487"/>
        <end position="507"/>
    </location>
</feature>
<keyword evidence="6 8" id="KW-0472">Membrane</keyword>
<evidence type="ECO:0000256" key="1">
    <source>
        <dbReference type="ARBA" id="ARBA00004141"/>
    </source>
</evidence>
<evidence type="ECO:0000256" key="4">
    <source>
        <dbReference type="ARBA" id="ARBA00022692"/>
    </source>
</evidence>
<feature type="transmembrane region" description="Helical" evidence="8">
    <location>
        <begin position="114"/>
        <end position="133"/>
    </location>
</feature>
<feature type="compositionally biased region" description="Basic and acidic residues" evidence="7">
    <location>
        <begin position="260"/>
        <end position="269"/>
    </location>
</feature>
<feature type="transmembrane region" description="Helical" evidence="8">
    <location>
        <begin position="399"/>
        <end position="418"/>
    </location>
</feature>
<evidence type="ECO:0000313" key="9">
    <source>
        <dbReference type="EMBL" id="CAC5356940.1"/>
    </source>
</evidence>
<dbReference type="EMBL" id="CACVKT020000197">
    <property type="protein sequence ID" value="CAC5356940.1"/>
    <property type="molecule type" value="Genomic_DNA"/>
</dbReference>
<feature type="transmembrane region" description="Helical" evidence="8">
    <location>
        <begin position="81"/>
        <end position="102"/>
    </location>
</feature>
<feature type="transmembrane region" description="Helical" evidence="8">
    <location>
        <begin position="308"/>
        <end position="327"/>
    </location>
</feature>
<evidence type="ECO:0000313" key="10">
    <source>
        <dbReference type="Proteomes" id="UP000507470"/>
    </source>
</evidence>
<comment type="subcellular location">
    <subcellularLocation>
        <location evidence="1">Membrane</location>
        <topology evidence="1">Multi-pass membrane protein</topology>
    </subcellularLocation>
</comment>
<dbReference type="GO" id="GO:0016020">
    <property type="term" value="C:membrane"/>
    <property type="evidence" value="ECO:0007669"/>
    <property type="project" value="UniProtKB-SubCell"/>
</dbReference>
<comment type="similarity">
    <text evidence="2">Belongs to the ferroportin (FP) (TC 2.A.100) family. SLC40A subfamily.</text>
</comment>
<dbReference type="Pfam" id="PF06963">
    <property type="entry name" value="FPN1"/>
    <property type="match status" value="1"/>
</dbReference>
<evidence type="ECO:0000256" key="7">
    <source>
        <dbReference type="SAM" id="MobiDB-lite"/>
    </source>
</evidence>
<protein>
    <submittedName>
        <fullName evidence="9">SLC40A1</fullName>
    </submittedName>
</protein>
<evidence type="ECO:0000256" key="5">
    <source>
        <dbReference type="ARBA" id="ARBA00022989"/>
    </source>
</evidence>
<feature type="compositionally biased region" description="Polar residues" evidence="7">
    <location>
        <begin position="270"/>
        <end position="280"/>
    </location>
</feature>
<keyword evidence="3" id="KW-0813">Transport</keyword>
<dbReference type="AlphaFoldDB" id="A0A6J7ZWR9"/>
<evidence type="ECO:0000256" key="6">
    <source>
        <dbReference type="ARBA" id="ARBA00023136"/>
    </source>
</evidence>
<keyword evidence="10" id="KW-1185">Reference proteome</keyword>
<feature type="transmembrane region" description="Helical" evidence="8">
    <location>
        <begin position="333"/>
        <end position="354"/>
    </location>
</feature>
<evidence type="ECO:0000256" key="2">
    <source>
        <dbReference type="ARBA" id="ARBA00006279"/>
    </source>
</evidence>
<dbReference type="PANTHER" id="PTHR11660">
    <property type="entry name" value="SOLUTE CARRIER FAMILY 40 MEMBER"/>
    <property type="match status" value="1"/>
</dbReference>
<dbReference type="InterPro" id="IPR036259">
    <property type="entry name" value="MFS_trans_sf"/>
</dbReference>
<keyword evidence="5 8" id="KW-1133">Transmembrane helix</keyword>
<dbReference type="PANTHER" id="PTHR11660:SF57">
    <property type="entry name" value="SOLUTE CARRIER FAMILY 40 MEMBER"/>
    <property type="match status" value="1"/>
</dbReference>
<proteinExistence type="inferred from homology"/>
<dbReference type="CDD" id="cd17480">
    <property type="entry name" value="MFS_SLC40A1_like"/>
    <property type="match status" value="1"/>
</dbReference>
<name>A0A6J7ZWR9_MYTCO</name>
<feature type="region of interest" description="Disordered" evidence="7">
    <location>
        <begin position="260"/>
        <end position="295"/>
    </location>
</feature>